<evidence type="ECO:0000313" key="1">
    <source>
        <dbReference type="EMBL" id="QJA76525.1"/>
    </source>
</evidence>
<name>A0A6M3K698_9ZZZZ</name>
<protein>
    <submittedName>
        <fullName evidence="1">Uncharacterized protein</fullName>
    </submittedName>
</protein>
<accession>A0A6M3K698</accession>
<sequence length="122" mass="14708">MVIHTSLYSDRPAWYKLMVGFKKPLEETIILVAKALPEPVKEKTSNHNTQRLIDTWDWLLENDSNPSKRKLWEALKKITCIIYDSEYYYSLRWNAFVKELIESGWEFELPPEKASWWKEEKR</sequence>
<proteinExistence type="predicted"/>
<dbReference type="AlphaFoldDB" id="A0A6M3K698"/>
<organism evidence="1">
    <name type="scientific">viral metagenome</name>
    <dbReference type="NCBI Taxonomy" id="1070528"/>
    <lineage>
        <taxon>unclassified sequences</taxon>
        <taxon>metagenomes</taxon>
        <taxon>organismal metagenomes</taxon>
    </lineage>
</organism>
<reference evidence="1" key="1">
    <citation type="submission" date="2020-03" db="EMBL/GenBank/DDBJ databases">
        <title>The deep terrestrial virosphere.</title>
        <authorList>
            <person name="Holmfeldt K."/>
            <person name="Nilsson E."/>
            <person name="Simone D."/>
            <person name="Lopez-Fernandez M."/>
            <person name="Wu X."/>
            <person name="de Brujin I."/>
            <person name="Lundin D."/>
            <person name="Andersson A."/>
            <person name="Bertilsson S."/>
            <person name="Dopson M."/>
        </authorList>
    </citation>
    <scope>NUCLEOTIDE SEQUENCE</scope>
    <source>
        <strain evidence="1">MM415A01489</strain>
    </source>
</reference>
<gene>
    <name evidence="1" type="ORF">MM415A01489_0003</name>
</gene>
<dbReference type="EMBL" id="MT142230">
    <property type="protein sequence ID" value="QJA76525.1"/>
    <property type="molecule type" value="Genomic_DNA"/>
</dbReference>